<dbReference type="OrthoDB" id="6262491at2759"/>
<reference evidence="4 5" key="1">
    <citation type="submission" date="2017-06" db="EMBL/GenBank/DDBJ databases">
        <title>A platform for efficient transgenesis in Macrostomum lignano, a flatworm model organism for stem cell research.</title>
        <authorList>
            <person name="Berezikov E."/>
        </authorList>
    </citation>
    <scope>NUCLEOTIDE SEQUENCE [LARGE SCALE GENOMIC DNA]</scope>
    <source>
        <strain evidence="4">DV1</strain>
        <tissue evidence="4">Whole organism</tissue>
    </source>
</reference>
<dbReference type="SMART" id="SM00320">
    <property type="entry name" value="WD40"/>
    <property type="match status" value="6"/>
</dbReference>
<dbReference type="Proteomes" id="UP000215902">
    <property type="component" value="Unassembled WGS sequence"/>
</dbReference>
<feature type="repeat" description="WD" evidence="3">
    <location>
        <begin position="80"/>
        <end position="120"/>
    </location>
</feature>
<keyword evidence="5" id="KW-1185">Reference proteome</keyword>
<dbReference type="STRING" id="282301.A0A267GHP5"/>
<keyword evidence="2" id="KW-0677">Repeat</keyword>
<keyword evidence="1 3" id="KW-0853">WD repeat</keyword>
<dbReference type="Gene3D" id="2.130.10.10">
    <property type="entry name" value="YVTN repeat-like/Quinoprotein amine dehydrogenase"/>
    <property type="match status" value="2"/>
</dbReference>
<accession>A0A267GHP5</accession>
<evidence type="ECO:0000256" key="3">
    <source>
        <dbReference type="PROSITE-ProRule" id="PRU00221"/>
    </source>
</evidence>
<sequence>MLSWLMSNLCDKSERDSSPAVAVEISANHAMQTDEPKQLVHSAAVNCLAQLGSSFLLSGCKDGNLALYDCAKRLLLSRISGAHEREVTAVAASPSQLCASGSRDKSLRFWRVDAPSEGSNLKLEPAGDLPDAHELVVSAVDFNSLDGSQLVTGSRDNTVKLWDAVAQQQISSAVVSRNLVTHIRWVPNSHQFLQSGEDKELKLWDSRPLKVVGTFSRKQYIQTCCDVRQDGDQCVSSSNGFGGNGCEATVWDMRSKKPLLELIGHSESVLTVGYYDDTVVTGSADATVRQWDPTVGREIAILPVEGAGPIACVRPMPQVANGLIGAATFNRGVCLCSVGSDSLSLSHRY</sequence>
<gene>
    <name evidence="4" type="ORF">BOX15_Mlig021459g1</name>
</gene>
<feature type="repeat" description="WD" evidence="3">
    <location>
        <begin position="180"/>
        <end position="214"/>
    </location>
</feature>
<evidence type="ECO:0000313" key="5">
    <source>
        <dbReference type="Proteomes" id="UP000215902"/>
    </source>
</evidence>
<evidence type="ECO:0000256" key="2">
    <source>
        <dbReference type="ARBA" id="ARBA00022737"/>
    </source>
</evidence>
<evidence type="ECO:0000313" key="4">
    <source>
        <dbReference type="EMBL" id="PAA84732.1"/>
    </source>
</evidence>
<comment type="caution">
    <text evidence="4">The sequence shown here is derived from an EMBL/GenBank/DDBJ whole genome shotgun (WGS) entry which is preliminary data.</text>
</comment>
<dbReference type="Pfam" id="PF00400">
    <property type="entry name" value="WD40"/>
    <property type="match status" value="5"/>
</dbReference>
<dbReference type="PROSITE" id="PS50294">
    <property type="entry name" value="WD_REPEATS_REGION"/>
    <property type="match status" value="2"/>
</dbReference>
<dbReference type="InterPro" id="IPR040066">
    <property type="entry name" value="WDR31"/>
</dbReference>
<dbReference type="InterPro" id="IPR020472">
    <property type="entry name" value="WD40_PAC1"/>
</dbReference>
<organism evidence="4 5">
    <name type="scientific">Macrostomum lignano</name>
    <dbReference type="NCBI Taxonomy" id="282301"/>
    <lineage>
        <taxon>Eukaryota</taxon>
        <taxon>Metazoa</taxon>
        <taxon>Spiralia</taxon>
        <taxon>Lophotrochozoa</taxon>
        <taxon>Platyhelminthes</taxon>
        <taxon>Rhabditophora</taxon>
        <taxon>Macrostomorpha</taxon>
        <taxon>Macrostomida</taxon>
        <taxon>Macrostomidae</taxon>
        <taxon>Macrostomum</taxon>
    </lineage>
</organism>
<dbReference type="PROSITE" id="PS50082">
    <property type="entry name" value="WD_REPEATS_2"/>
    <property type="match status" value="4"/>
</dbReference>
<dbReference type="InterPro" id="IPR015943">
    <property type="entry name" value="WD40/YVTN_repeat-like_dom_sf"/>
</dbReference>
<protein>
    <submittedName>
        <fullName evidence="4">Uncharacterized protein</fullName>
    </submittedName>
</protein>
<dbReference type="AlphaFoldDB" id="A0A267GHP5"/>
<dbReference type="InterPro" id="IPR001680">
    <property type="entry name" value="WD40_rpt"/>
</dbReference>
<feature type="repeat" description="WD" evidence="3">
    <location>
        <begin position="130"/>
        <end position="172"/>
    </location>
</feature>
<name>A0A267GHP5_9PLAT</name>
<feature type="repeat" description="WD" evidence="3">
    <location>
        <begin position="262"/>
        <end position="301"/>
    </location>
</feature>
<dbReference type="PANTHER" id="PTHR19869:SF1">
    <property type="entry name" value="WD REPEAT-CONTAINING PROTEIN 31"/>
    <property type="match status" value="1"/>
</dbReference>
<dbReference type="InterPro" id="IPR036322">
    <property type="entry name" value="WD40_repeat_dom_sf"/>
</dbReference>
<dbReference type="PANTHER" id="PTHR19869">
    <property type="entry name" value="SPERMATID WD-REPEAT PROTEIN"/>
    <property type="match status" value="1"/>
</dbReference>
<proteinExistence type="predicted"/>
<evidence type="ECO:0000256" key="1">
    <source>
        <dbReference type="ARBA" id="ARBA00022574"/>
    </source>
</evidence>
<dbReference type="PRINTS" id="PR00320">
    <property type="entry name" value="GPROTEINBRPT"/>
</dbReference>
<dbReference type="SUPFAM" id="SSF50978">
    <property type="entry name" value="WD40 repeat-like"/>
    <property type="match status" value="1"/>
</dbReference>
<dbReference type="EMBL" id="NIVC01000363">
    <property type="protein sequence ID" value="PAA84732.1"/>
    <property type="molecule type" value="Genomic_DNA"/>
</dbReference>